<proteinExistence type="predicted"/>
<protein>
    <submittedName>
        <fullName evidence="1">Uncharacterized protein</fullName>
    </submittedName>
</protein>
<dbReference type="OrthoDB" id="3366231at2759"/>
<keyword evidence="2" id="KW-1185">Reference proteome</keyword>
<dbReference type="Proteomes" id="UP000054217">
    <property type="component" value="Unassembled WGS sequence"/>
</dbReference>
<reference evidence="1 2" key="1">
    <citation type="submission" date="2014-04" db="EMBL/GenBank/DDBJ databases">
        <authorList>
            <consortium name="DOE Joint Genome Institute"/>
            <person name="Kuo A."/>
            <person name="Kohler A."/>
            <person name="Costa M.D."/>
            <person name="Nagy L.G."/>
            <person name="Floudas D."/>
            <person name="Copeland A."/>
            <person name="Barry K.W."/>
            <person name="Cichocki N."/>
            <person name="Veneault-Fourrey C."/>
            <person name="LaButti K."/>
            <person name="Lindquist E.A."/>
            <person name="Lipzen A."/>
            <person name="Lundell T."/>
            <person name="Morin E."/>
            <person name="Murat C."/>
            <person name="Sun H."/>
            <person name="Tunlid A."/>
            <person name="Henrissat B."/>
            <person name="Grigoriev I.V."/>
            <person name="Hibbett D.S."/>
            <person name="Martin F."/>
            <person name="Nordberg H.P."/>
            <person name="Cantor M.N."/>
            <person name="Hua S.X."/>
        </authorList>
    </citation>
    <scope>NUCLEOTIDE SEQUENCE [LARGE SCALE GENOMIC DNA]</scope>
    <source>
        <strain evidence="1 2">Marx 270</strain>
    </source>
</reference>
<name>A0A0C3KMV3_PISTI</name>
<dbReference type="InParanoid" id="A0A0C3KMV3"/>
<sequence>MSVGSDLSWRWLIGPISSPSLTWGAVCNGRCHQCQCCGIDLLTGEEPGFCCGVNGSHYLDVAPLPPLPLEIEAISCHPEISSLSHILNLVFSFASMETTHPFPDDFAVPGFLAIQGQVYHHIQPGHTNSAVCWLLYDGFMRNTPHAQWASKLPPRWIDAVRQALERVNPFVTALRSLSAFSISHPSATLILKDDGAAEITAVMSYENTSSAESKSR</sequence>
<dbReference type="STRING" id="870435.A0A0C3KMV3"/>
<reference evidence="2" key="2">
    <citation type="submission" date="2015-01" db="EMBL/GenBank/DDBJ databases">
        <title>Evolutionary Origins and Diversification of the Mycorrhizal Mutualists.</title>
        <authorList>
            <consortium name="DOE Joint Genome Institute"/>
            <consortium name="Mycorrhizal Genomics Consortium"/>
            <person name="Kohler A."/>
            <person name="Kuo A."/>
            <person name="Nagy L.G."/>
            <person name="Floudas D."/>
            <person name="Copeland A."/>
            <person name="Barry K.W."/>
            <person name="Cichocki N."/>
            <person name="Veneault-Fourrey C."/>
            <person name="LaButti K."/>
            <person name="Lindquist E.A."/>
            <person name="Lipzen A."/>
            <person name="Lundell T."/>
            <person name="Morin E."/>
            <person name="Murat C."/>
            <person name="Riley R."/>
            <person name="Ohm R."/>
            <person name="Sun H."/>
            <person name="Tunlid A."/>
            <person name="Henrissat B."/>
            <person name="Grigoriev I.V."/>
            <person name="Hibbett D.S."/>
            <person name="Martin F."/>
        </authorList>
    </citation>
    <scope>NUCLEOTIDE SEQUENCE [LARGE SCALE GENOMIC DNA]</scope>
    <source>
        <strain evidence="2">Marx 270</strain>
    </source>
</reference>
<dbReference type="HOGENOM" id="CLU_111238_0_0_1"/>
<dbReference type="AlphaFoldDB" id="A0A0C3KMV3"/>
<accession>A0A0C3KMV3</accession>
<evidence type="ECO:0000313" key="2">
    <source>
        <dbReference type="Proteomes" id="UP000054217"/>
    </source>
</evidence>
<organism evidence="1 2">
    <name type="scientific">Pisolithus tinctorius Marx 270</name>
    <dbReference type="NCBI Taxonomy" id="870435"/>
    <lineage>
        <taxon>Eukaryota</taxon>
        <taxon>Fungi</taxon>
        <taxon>Dikarya</taxon>
        <taxon>Basidiomycota</taxon>
        <taxon>Agaricomycotina</taxon>
        <taxon>Agaricomycetes</taxon>
        <taxon>Agaricomycetidae</taxon>
        <taxon>Boletales</taxon>
        <taxon>Sclerodermatineae</taxon>
        <taxon>Pisolithaceae</taxon>
        <taxon>Pisolithus</taxon>
    </lineage>
</organism>
<evidence type="ECO:0000313" key="1">
    <source>
        <dbReference type="EMBL" id="KIO10912.1"/>
    </source>
</evidence>
<gene>
    <name evidence="1" type="ORF">M404DRAFT_129128</name>
</gene>
<dbReference type="EMBL" id="KN831951">
    <property type="protein sequence ID" value="KIO10912.1"/>
    <property type="molecule type" value="Genomic_DNA"/>
</dbReference>